<dbReference type="HOGENOM" id="CLU_2741560_0_0_1"/>
<name>A7E8W6_SCLS1</name>
<evidence type="ECO:0000313" key="2">
    <source>
        <dbReference type="Proteomes" id="UP000001312"/>
    </source>
</evidence>
<dbReference type="AlphaFoldDB" id="A7E8W6"/>
<dbReference type="Proteomes" id="UP000001312">
    <property type="component" value="Unassembled WGS sequence"/>
</dbReference>
<dbReference type="InParanoid" id="A7E8W6"/>
<accession>A7E8W6</accession>
<sequence length="71" mass="8029">MISQDLNDVDNYHEAIFRMRRFQKCGGRKEEIDQVAFFREGGGVRKWRLEYSVCSTSVGVGIGIGIGKSET</sequence>
<keyword evidence="2" id="KW-1185">Reference proteome</keyword>
<evidence type="ECO:0000313" key="1">
    <source>
        <dbReference type="EMBL" id="EDN96818.1"/>
    </source>
</evidence>
<organism evidence="1 2">
    <name type="scientific">Sclerotinia sclerotiorum (strain ATCC 18683 / 1980 / Ss-1)</name>
    <name type="common">White mold</name>
    <name type="synonym">Whetzelinia sclerotiorum</name>
    <dbReference type="NCBI Taxonomy" id="665079"/>
    <lineage>
        <taxon>Eukaryota</taxon>
        <taxon>Fungi</taxon>
        <taxon>Dikarya</taxon>
        <taxon>Ascomycota</taxon>
        <taxon>Pezizomycotina</taxon>
        <taxon>Leotiomycetes</taxon>
        <taxon>Helotiales</taxon>
        <taxon>Sclerotiniaceae</taxon>
        <taxon>Sclerotinia</taxon>
    </lineage>
</organism>
<dbReference type="KEGG" id="ssl:SS1G_01744"/>
<proteinExistence type="predicted"/>
<reference evidence="2" key="1">
    <citation type="journal article" date="2011" name="PLoS Genet.">
        <title>Genomic analysis of the necrotrophic fungal pathogens Sclerotinia sclerotiorum and Botrytis cinerea.</title>
        <authorList>
            <person name="Amselem J."/>
            <person name="Cuomo C.A."/>
            <person name="van Kan J.A."/>
            <person name="Viaud M."/>
            <person name="Benito E.P."/>
            <person name="Couloux A."/>
            <person name="Coutinho P.M."/>
            <person name="de Vries R.P."/>
            <person name="Dyer P.S."/>
            <person name="Fillinger S."/>
            <person name="Fournier E."/>
            <person name="Gout L."/>
            <person name="Hahn M."/>
            <person name="Kohn L."/>
            <person name="Lapalu N."/>
            <person name="Plummer K.M."/>
            <person name="Pradier J.M."/>
            <person name="Quevillon E."/>
            <person name="Sharon A."/>
            <person name="Simon A."/>
            <person name="ten Have A."/>
            <person name="Tudzynski B."/>
            <person name="Tudzynski P."/>
            <person name="Wincker P."/>
            <person name="Andrew M."/>
            <person name="Anthouard V."/>
            <person name="Beever R.E."/>
            <person name="Beffa R."/>
            <person name="Benoit I."/>
            <person name="Bouzid O."/>
            <person name="Brault B."/>
            <person name="Chen Z."/>
            <person name="Choquer M."/>
            <person name="Collemare J."/>
            <person name="Cotton P."/>
            <person name="Danchin E.G."/>
            <person name="Da Silva C."/>
            <person name="Gautier A."/>
            <person name="Giraud C."/>
            <person name="Giraud T."/>
            <person name="Gonzalez C."/>
            <person name="Grossetete S."/>
            <person name="Guldener U."/>
            <person name="Henrissat B."/>
            <person name="Howlett B.J."/>
            <person name="Kodira C."/>
            <person name="Kretschmer M."/>
            <person name="Lappartient A."/>
            <person name="Leroch M."/>
            <person name="Levis C."/>
            <person name="Mauceli E."/>
            <person name="Neuveglise C."/>
            <person name="Oeser B."/>
            <person name="Pearson M."/>
            <person name="Poulain J."/>
            <person name="Poussereau N."/>
            <person name="Quesneville H."/>
            <person name="Rascle C."/>
            <person name="Schumacher J."/>
            <person name="Segurens B."/>
            <person name="Sexton A."/>
            <person name="Silva E."/>
            <person name="Sirven C."/>
            <person name="Soanes D.M."/>
            <person name="Talbot N.J."/>
            <person name="Templeton M."/>
            <person name="Yandava C."/>
            <person name="Yarden O."/>
            <person name="Zeng Q."/>
            <person name="Rollins J.A."/>
            <person name="Lebrun M.H."/>
            <person name="Dickman M."/>
        </authorList>
    </citation>
    <scope>NUCLEOTIDE SEQUENCE [LARGE SCALE GENOMIC DNA]</scope>
    <source>
        <strain evidence="2">ATCC 18683 / 1980 / Ss-1</strain>
    </source>
</reference>
<protein>
    <submittedName>
        <fullName evidence="1">Uncharacterized protein</fullName>
    </submittedName>
</protein>
<dbReference type="EMBL" id="CH476622">
    <property type="protein sequence ID" value="EDN96818.1"/>
    <property type="molecule type" value="Genomic_DNA"/>
</dbReference>
<gene>
    <name evidence="1" type="ORF">SS1G_01744</name>
</gene>
<dbReference type="RefSeq" id="XP_001597550.1">
    <property type="nucleotide sequence ID" value="XM_001597500.1"/>
</dbReference>
<dbReference type="GeneID" id="5493415"/>